<gene>
    <name evidence="2" type="ORF">IPJ38_15505</name>
</gene>
<reference evidence="2 3" key="1">
    <citation type="submission" date="2020-10" db="EMBL/GenBank/DDBJ databases">
        <title>Connecting structure to function with the recovery of over 1000 high-quality activated sludge metagenome-assembled genomes encoding full-length rRNA genes using long-read sequencing.</title>
        <authorList>
            <person name="Singleton C.M."/>
            <person name="Petriglieri F."/>
            <person name="Kristensen J.M."/>
            <person name="Kirkegaard R.H."/>
            <person name="Michaelsen T.Y."/>
            <person name="Andersen M.H."/>
            <person name="Karst S.M."/>
            <person name="Dueholm M.S."/>
            <person name="Nielsen P.H."/>
            <person name="Albertsen M."/>
        </authorList>
    </citation>
    <scope>NUCLEOTIDE SEQUENCE [LARGE SCALE GENOMIC DNA]</scope>
    <source>
        <strain evidence="2">EsbW_18-Q3-R4-48_BATAC.463</strain>
    </source>
</reference>
<dbReference type="Proteomes" id="UP000739411">
    <property type="component" value="Unassembled WGS sequence"/>
</dbReference>
<feature type="region of interest" description="Disordered" evidence="1">
    <location>
        <begin position="26"/>
        <end position="54"/>
    </location>
</feature>
<evidence type="ECO:0000313" key="3">
    <source>
        <dbReference type="Proteomes" id="UP000739411"/>
    </source>
</evidence>
<dbReference type="EMBL" id="JADJMS010000038">
    <property type="protein sequence ID" value="MBK7416292.1"/>
    <property type="molecule type" value="Genomic_DNA"/>
</dbReference>
<evidence type="ECO:0000313" key="2">
    <source>
        <dbReference type="EMBL" id="MBK7416292.1"/>
    </source>
</evidence>
<sequence>MNDLAYFEQPVKQTVVDIPPHQQLRLSGRGTDAIEDSTLGGGMITPFDHSASWH</sequence>
<protein>
    <submittedName>
        <fullName evidence="2">Uncharacterized protein</fullName>
    </submittedName>
</protein>
<accession>A0A935K645</accession>
<name>A0A935K645_9RHOO</name>
<evidence type="ECO:0000256" key="1">
    <source>
        <dbReference type="SAM" id="MobiDB-lite"/>
    </source>
</evidence>
<organism evidence="2 3">
    <name type="scientific">Candidatus Dechloromonas phosphorivorans</name>
    <dbReference type="NCBI Taxonomy" id="2899244"/>
    <lineage>
        <taxon>Bacteria</taxon>
        <taxon>Pseudomonadati</taxon>
        <taxon>Pseudomonadota</taxon>
        <taxon>Betaproteobacteria</taxon>
        <taxon>Rhodocyclales</taxon>
        <taxon>Azonexaceae</taxon>
        <taxon>Dechloromonas</taxon>
    </lineage>
</organism>
<proteinExistence type="predicted"/>
<comment type="caution">
    <text evidence="2">The sequence shown here is derived from an EMBL/GenBank/DDBJ whole genome shotgun (WGS) entry which is preliminary data.</text>
</comment>
<dbReference type="AlphaFoldDB" id="A0A935K645"/>